<accession>A0A8J8C4Y1</accession>
<reference evidence="10 11" key="1">
    <citation type="submission" date="2021-06" db="EMBL/GenBank/DDBJ databases">
        <title>New haloarchaea isolates fom saline soil.</title>
        <authorList>
            <person name="Duran-Viseras A."/>
            <person name="Sanchez-Porro C.S."/>
            <person name="Ventosa A."/>
        </authorList>
    </citation>
    <scope>NUCLEOTIDE SEQUENCE [LARGE SCALE GENOMIC DNA]</scope>
    <source>
        <strain evidence="10 11">JCM 183640</strain>
    </source>
</reference>
<dbReference type="Proteomes" id="UP000766550">
    <property type="component" value="Unassembled WGS sequence"/>
</dbReference>
<evidence type="ECO:0000256" key="1">
    <source>
        <dbReference type="ARBA" id="ARBA00001981"/>
    </source>
</evidence>
<evidence type="ECO:0000256" key="2">
    <source>
        <dbReference type="ARBA" id="ARBA00004141"/>
    </source>
</evidence>
<comment type="similarity">
    <text evidence="3 9">Belongs to the inorganic phosphate transporter (PiT) (TC 2.A.20) family.</text>
</comment>
<sequence>MVATSVLVTLVVASAASLFMAWTIGAGSSGSTPFAPAVGANAISVMRAGFFVGILGLAGAVLQGANVTETVGSGLIVFPEGQGLTAVAAIVALLTAAALVAVGIFTGYPIATAFTVTGAVVGVGLAIGGAPAIDKYVEIVALWTATPFFGGGMAFGTAWLLRHENTAEERIVPLLGGLVGAILANIEFVFLAPGNEQASVARAVARSAGTPEIPTMAAVTALAVLLGAGLLYRDMRNDPAAGQRHFLLVLGGLVAFSAGGSQVGLALGPLVPLLDTDLTSGIPITGVLLFGGVGLLVGSWTGAPRMIKALAQDYSSLGPRRSIAALIPSFIIAQAAVFFGIPVSFNEIIVSAIVGSGAAAGGGEVSREKMGKTVLAWLGSLLLAFAVSYGAFLAVDALL</sequence>
<comment type="function">
    <text evidence="1">Potential transporter for phosphate.</text>
</comment>
<comment type="caution">
    <text evidence="10">The sequence shown here is derived from an EMBL/GenBank/DDBJ whole genome shotgun (WGS) entry which is preliminary data.</text>
</comment>
<evidence type="ECO:0000256" key="8">
    <source>
        <dbReference type="ARBA" id="ARBA00023136"/>
    </source>
</evidence>
<evidence type="ECO:0000256" key="7">
    <source>
        <dbReference type="ARBA" id="ARBA00022989"/>
    </source>
</evidence>
<feature type="transmembrane region" description="Helical" evidence="9">
    <location>
        <begin position="282"/>
        <end position="303"/>
    </location>
</feature>
<keyword evidence="8 9" id="KW-0472">Membrane</keyword>
<feature type="transmembrane region" description="Helical" evidence="9">
    <location>
        <begin position="348"/>
        <end position="365"/>
    </location>
</feature>
<dbReference type="Pfam" id="PF01384">
    <property type="entry name" value="PHO4"/>
    <property type="match status" value="1"/>
</dbReference>
<dbReference type="InterPro" id="IPR001204">
    <property type="entry name" value="Phos_transporter"/>
</dbReference>
<feature type="transmembrane region" description="Helical" evidence="9">
    <location>
        <begin position="6"/>
        <end position="26"/>
    </location>
</feature>
<dbReference type="RefSeq" id="WP_162318531.1">
    <property type="nucleotide sequence ID" value="NZ_JAHQXF010000002.1"/>
</dbReference>
<organism evidence="10 11">
    <name type="scientific">Haloarcula limicola</name>
    <dbReference type="NCBI Taxonomy" id="1429915"/>
    <lineage>
        <taxon>Archaea</taxon>
        <taxon>Methanobacteriati</taxon>
        <taxon>Methanobacteriota</taxon>
        <taxon>Stenosarchaea group</taxon>
        <taxon>Halobacteria</taxon>
        <taxon>Halobacteriales</taxon>
        <taxon>Haloarculaceae</taxon>
        <taxon>Haloarcula</taxon>
    </lineage>
</organism>
<dbReference type="OrthoDB" id="204341at2157"/>
<feature type="transmembrane region" description="Helical" evidence="9">
    <location>
        <begin position="82"/>
        <end position="105"/>
    </location>
</feature>
<keyword evidence="5 9" id="KW-0592">Phosphate transport</keyword>
<evidence type="ECO:0000256" key="5">
    <source>
        <dbReference type="ARBA" id="ARBA00022592"/>
    </source>
</evidence>
<evidence type="ECO:0000256" key="6">
    <source>
        <dbReference type="ARBA" id="ARBA00022692"/>
    </source>
</evidence>
<name>A0A8J8C4Y1_9EURY</name>
<comment type="subcellular location">
    <subcellularLocation>
        <location evidence="2 9">Membrane</location>
        <topology evidence="2 9">Multi-pass membrane protein</topology>
    </subcellularLocation>
</comment>
<keyword evidence="4 9" id="KW-0813">Transport</keyword>
<evidence type="ECO:0000256" key="4">
    <source>
        <dbReference type="ARBA" id="ARBA00022448"/>
    </source>
</evidence>
<proteinExistence type="inferred from homology"/>
<evidence type="ECO:0000256" key="3">
    <source>
        <dbReference type="ARBA" id="ARBA00009916"/>
    </source>
</evidence>
<feature type="transmembrane region" description="Helical" evidence="9">
    <location>
        <begin position="323"/>
        <end position="342"/>
    </location>
</feature>
<feature type="transmembrane region" description="Helical" evidence="9">
    <location>
        <begin position="374"/>
        <end position="395"/>
    </location>
</feature>
<dbReference type="EMBL" id="JAHQXF010000002">
    <property type="protein sequence ID" value="MBV0925722.1"/>
    <property type="molecule type" value="Genomic_DNA"/>
</dbReference>
<gene>
    <name evidence="10" type="ORF">KTS45_16075</name>
</gene>
<feature type="transmembrane region" description="Helical" evidence="9">
    <location>
        <begin position="112"/>
        <end position="133"/>
    </location>
</feature>
<evidence type="ECO:0000313" key="10">
    <source>
        <dbReference type="EMBL" id="MBV0925722.1"/>
    </source>
</evidence>
<dbReference type="PANTHER" id="PTHR11101">
    <property type="entry name" value="PHOSPHATE TRANSPORTER"/>
    <property type="match status" value="1"/>
</dbReference>
<feature type="transmembrane region" description="Helical" evidence="9">
    <location>
        <begin position="173"/>
        <end position="193"/>
    </location>
</feature>
<feature type="transmembrane region" description="Helical" evidence="9">
    <location>
        <begin position="245"/>
        <end position="270"/>
    </location>
</feature>
<keyword evidence="7 9" id="KW-1133">Transmembrane helix</keyword>
<dbReference type="PANTHER" id="PTHR11101:SF80">
    <property type="entry name" value="PHOSPHATE TRANSPORTER"/>
    <property type="match status" value="1"/>
</dbReference>
<evidence type="ECO:0000313" key="11">
    <source>
        <dbReference type="Proteomes" id="UP000766550"/>
    </source>
</evidence>
<dbReference type="GO" id="GO:0016020">
    <property type="term" value="C:membrane"/>
    <property type="evidence" value="ECO:0007669"/>
    <property type="project" value="UniProtKB-SubCell"/>
</dbReference>
<keyword evidence="11" id="KW-1185">Reference proteome</keyword>
<dbReference type="AlphaFoldDB" id="A0A8J8C4Y1"/>
<feature type="transmembrane region" description="Helical" evidence="9">
    <location>
        <begin position="213"/>
        <end position="233"/>
    </location>
</feature>
<feature type="transmembrane region" description="Helical" evidence="9">
    <location>
        <begin position="139"/>
        <end position="161"/>
    </location>
</feature>
<feature type="transmembrane region" description="Helical" evidence="9">
    <location>
        <begin position="38"/>
        <end position="62"/>
    </location>
</feature>
<dbReference type="GO" id="GO:0035435">
    <property type="term" value="P:phosphate ion transmembrane transport"/>
    <property type="evidence" value="ECO:0007669"/>
    <property type="project" value="TreeGrafter"/>
</dbReference>
<evidence type="ECO:0000256" key="9">
    <source>
        <dbReference type="RuleBase" id="RU363058"/>
    </source>
</evidence>
<protein>
    <recommendedName>
        <fullName evidence="9">Phosphate transporter</fullName>
    </recommendedName>
</protein>
<dbReference type="GO" id="GO:0005315">
    <property type="term" value="F:phosphate transmembrane transporter activity"/>
    <property type="evidence" value="ECO:0007669"/>
    <property type="project" value="InterPro"/>
</dbReference>
<keyword evidence="6 9" id="KW-0812">Transmembrane</keyword>